<evidence type="ECO:0000313" key="4">
    <source>
        <dbReference type="Proteomes" id="UP000244013"/>
    </source>
</evidence>
<dbReference type="OrthoDB" id="9807916at2"/>
<dbReference type="AlphaFoldDB" id="A0A2T5TZW0"/>
<dbReference type="InterPro" id="IPR010333">
    <property type="entry name" value="VirJ"/>
</dbReference>
<keyword evidence="1" id="KW-1133">Transmembrane helix</keyword>
<proteinExistence type="predicted"/>
<dbReference type="Proteomes" id="UP000244013">
    <property type="component" value="Unassembled WGS sequence"/>
</dbReference>
<name>A0A2T5TZW0_9SPHN</name>
<dbReference type="Pfam" id="PF06057">
    <property type="entry name" value="VirJ"/>
    <property type="match status" value="1"/>
</dbReference>
<comment type="caution">
    <text evidence="3">The sequence shown here is derived from an EMBL/GenBank/DDBJ whole genome shotgun (WGS) entry which is preliminary data.</text>
</comment>
<dbReference type="Gene3D" id="3.40.50.1820">
    <property type="entry name" value="alpha/beta hydrolase"/>
    <property type="match status" value="1"/>
</dbReference>
<keyword evidence="1" id="KW-0812">Transmembrane</keyword>
<dbReference type="SUPFAM" id="SSF53474">
    <property type="entry name" value="alpha/beta-Hydrolases"/>
    <property type="match status" value="1"/>
</dbReference>
<evidence type="ECO:0000313" key="3">
    <source>
        <dbReference type="EMBL" id="PTW44765.1"/>
    </source>
</evidence>
<protein>
    <submittedName>
        <fullName evidence="3">Virulence protein VirJ</fullName>
    </submittedName>
</protein>
<feature type="transmembrane region" description="Helical" evidence="1">
    <location>
        <begin position="38"/>
        <end position="59"/>
    </location>
</feature>
<dbReference type="InterPro" id="IPR029058">
    <property type="entry name" value="AB_hydrolase_fold"/>
</dbReference>
<keyword evidence="1" id="KW-0472">Membrane</keyword>
<sequence length="277" mass="29315">MEVRGRAGYCPGLGTSQDDPVTVTKHSRTAAARRWRRGAWVTGIISAIVVLFVYLAGYFDRDPVHVYPAIGVQTSGPPPIAVVNFSGDMGLRFLLGASTSRGLTEHGIPVVGITTPALFAHRVTRQELDAIIAHGVQVALARTGAKRIVVMGQSYGADIVQTGLANLPADLRPRVAAIVLILPGNTVFYRADPSSLLYDHGTPDSMGATTANRLTWAPLTCIYGLEETDSLCPLLATANARKVGMPGGHNIRHDADGLLRHVLAAIRSVGPSAGHGF</sequence>
<organism evidence="3 4">
    <name type="scientific">Sphingomonas faeni</name>
    <dbReference type="NCBI Taxonomy" id="185950"/>
    <lineage>
        <taxon>Bacteria</taxon>
        <taxon>Pseudomonadati</taxon>
        <taxon>Pseudomonadota</taxon>
        <taxon>Alphaproteobacteria</taxon>
        <taxon>Sphingomonadales</taxon>
        <taxon>Sphingomonadaceae</taxon>
        <taxon>Sphingomonas</taxon>
    </lineage>
</organism>
<gene>
    <name evidence="3" type="ORF">C8J25_109195</name>
</gene>
<feature type="domain" description="Bacterial virulence" evidence="2">
    <location>
        <begin position="82"/>
        <end position="268"/>
    </location>
</feature>
<accession>A0A2T5TZW0</accession>
<evidence type="ECO:0000259" key="2">
    <source>
        <dbReference type="Pfam" id="PF06057"/>
    </source>
</evidence>
<reference evidence="3 4" key="1">
    <citation type="submission" date="2018-04" db="EMBL/GenBank/DDBJ databases">
        <title>Genomic Encyclopedia of Type Strains, Phase III (KMG-III): the genomes of soil and plant-associated and newly described type strains.</title>
        <authorList>
            <person name="Whitman W."/>
        </authorList>
    </citation>
    <scope>NUCLEOTIDE SEQUENCE [LARGE SCALE GENOMIC DNA]</scope>
    <source>
        <strain evidence="3 4">MA-olki</strain>
    </source>
</reference>
<evidence type="ECO:0000256" key="1">
    <source>
        <dbReference type="SAM" id="Phobius"/>
    </source>
</evidence>
<dbReference type="EMBL" id="QAYE01000009">
    <property type="protein sequence ID" value="PTW44765.1"/>
    <property type="molecule type" value="Genomic_DNA"/>
</dbReference>